<dbReference type="CDD" id="cd03794">
    <property type="entry name" value="GT4_WbuB-like"/>
    <property type="match status" value="1"/>
</dbReference>
<keyword evidence="3" id="KW-1185">Reference proteome</keyword>
<protein>
    <submittedName>
        <fullName evidence="2">Glycosyltransferase family 4 protein</fullName>
    </submittedName>
</protein>
<dbReference type="InterPro" id="IPR028098">
    <property type="entry name" value="Glyco_trans_4-like_N"/>
</dbReference>
<dbReference type="RefSeq" id="WP_273671701.1">
    <property type="nucleotide sequence ID" value="NZ_JAQQXR010000005.1"/>
</dbReference>
<dbReference type="Gene3D" id="3.40.50.2000">
    <property type="entry name" value="Glycogen Phosphorylase B"/>
    <property type="match status" value="2"/>
</dbReference>
<dbReference type="Pfam" id="PF13579">
    <property type="entry name" value="Glyco_trans_4_4"/>
    <property type="match status" value="1"/>
</dbReference>
<reference evidence="2 3" key="1">
    <citation type="submission" date="2022-10" db="EMBL/GenBank/DDBJ databases">
        <title>Janthinobacterium sp. hw3 Genome sequencing.</title>
        <authorList>
            <person name="Park S."/>
        </authorList>
    </citation>
    <scope>NUCLEOTIDE SEQUENCE [LARGE SCALE GENOMIC DNA]</scope>
    <source>
        <strain evidence="3">hw3</strain>
    </source>
</reference>
<dbReference type="PANTHER" id="PTHR12526">
    <property type="entry name" value="GLYCOSYLTRANSFERASE"/>
    <property type="match status" value="1"/>
</dbReference>
<dbReference type="SUPFAM" id="SSF53756">
    <property type="entry name" value="UDP-Glycosyltransferase/glycogen phosphorylase"/>
    <property type="match status" value="1"/>
</dbReference>
<dbReference type="Pfam" id="PF13692">
    <property type="entry name" value="Glyco_trans_1_4"/>
    <property type="match status" value="1"/>
</dbReference>
<gene>
    <name evidence="2" type="ORF">OIK44_14890</name>
</gene>
<name>A0ABT5K1K5_9BURK</name>
<dbReference type="EMBL" id="JAQQXR010000005">
    <property type="protein sequence ID" value="MDC8758867.1"/>
    <property type="molecule type" value="Genomic_DNA"/>
</dbReference>
<evidence type="ECO:0000313" key="3">
    <source>
        <dbReference type="Proteomes" id="UP001221208"/>
    </source>
</evidence>
<proteinExistence type="predicted"/>
<sequence>MAAALQQRGHEVSVLTGWPNYPEGSIDADFARCPENYRDFEGVAVIRVPLLARGRGAMRLMLNYLSFALSASVIGAFKLRGRPYDVIFVYEPSPVTVGLPALLLKRLKGAPVVFWVLDLWPESLSAVGAVRSAGILAGVGRMVSFIYRRCDLILAQSRSFIGGIEKYCPQREKIQYFPSWSEDLFSGAAPAPAPEIPRADGVFTILFAGNIGDAQDFPTILAAAERLRARADIRWIIVGDGRMTAWVKQEIAQRGLHAQVQMAGRFPLERMPAFFAHADALLVTLKPNEVFAMTIPGKVQTYLSSGLPIVAALDGEGGAIIREAGAGHACPAGDADGLAAAVAAMAALSAAQRAAMGAAGRAYYAAQFEKNMLIDTLERHFNRLSSKKAVNDHA</sequence>
<organism evidence="2 3">
    <name type="scientific">Janthinobacterium fluminis</name>
    <dbReference type="NCBI Taxonomy" id="2987524"/>
    <lineage>
        <taxon>Bacteria</taxon>
        <taxon>Pseudomonadati</taxon>
        <taxon>Pseudomonadota</taxon>
        <taxon>Betaproteobacteria</taxon>
        <taxon>Burkholderiales</taxon>
        <taxon>Oxalobacteraceae</taxon>
        <taxon>Janthinobacterium</taxon>
    </lineage>
</organism>
<dbReference type="Proteomes" id="UP001221208">
    <property type="component" value="Unassembled WGS sequence"/>
</dbReference>
<evidence type="ECO:0000313" key="2">
    <source>
        <dbReference type="EMBL" id="MDC8758867.1"/>
    </source>
</evidence>
<accession>A0ABT5K1K5</accession>
<comment type="caution">
    <text evidence="2">The sequence shown here is derived from an EMBL/GenBank/DDBJ whole genome shotgun (WGS) entry which is preliminary data.</text>
</comment>
<evidence type="ECO:0000259" key="1">
    <source>
        <dbReference type="Pfam" id="PF13579"/>
    </source>
</evidence>
<feature type="domain" description="Glycosyltransferase subfamily 4-like N-terminal" evidence="1">
    <location>
        <begin position="1"/>
        <end position="179"/>
    </location>
</feature>